<dbReference type="GO" id="GO:0016747">
    <property type="term" value="F:acyltransferase activity, transferring groups other than amino-acyl groups"/>
    <property type="evidence" value="ECO:0007669"/>
    <property type="project" value="InterPro"/>
</dbReference>
<dbReference type="AlphaFoldDB" id="A0A3B0UHM3"/>
<dbReference type="InterPro" id="IPR039968">
    <property type="entry name" value="BcerS-like"/>
</dbReference>
<reference evidence="2" key="1">
    <citation type="submission" date="2018-06" db="EMBL/GenBank/DDBJ databases">
        <authorList>
            <person name="Zhirakovskaya E."/>
        </authorList>
    </citation>
    <scope>NUCLEOTIDE SEQUENCE</scope>
</reference>
<dbReference type="PANTHER" id="PTHR41368">
    <property type="entry name" value="PROTEIN YGHO"/>
    <property type="match status" value="1"/>
</dbReference>
<accession>A0A3B0UHM3</accession>
<dbReference type="InterPro" id="IPR016181">
    <property type="entry name" value="Acyl_CoA_acyltransferase"/>
</dbReference>
<dbReference type="EMBL" id="UOET01000475">
    <property type="protein sequence ID" value="VAW30108.1"/>
    <property type="molecule type" value="Genomic_DNA"/>
</dbReference>
<evidence type="ECO:0000313" key="2">
    <source>
        <dbReference type="EMBL" id="VAW30108.1"/>
    </source>
</evidence>
<dbReference type="PROSITE" id="PS51186">
    <property type="entry name" value="GNAT"/>
    <property type="match status" value="1"/>
</dbReference>
<protein>
    <recommendedName>
        <fullName evidence="1">N-acetyltransferase domain-containing protein</fullName>
    </recommendedName>
</protein>
<feature type="domain" description="N-acetyltransferase" evidence="1">
    <location>
        <begin position="200"/>
        <end position="374"/>
    </location>
</feature>
<sequence>MVQIKKVESKKDLKAFIGFPYKLYADDALYVPDLRIVQKETLDKKKNPFFHHAEADYFIALDENGRVVGRIGAITNEYYVKHWKENYGFFGFFESVNDKEVSGALFDTAKAWLKEKGVDGVYGPMNPSTNDTCGTLIAGFDTSPYVMMVHNKPYYDELIQAAGFGKKMDLFSYRFKVDDLPGRYVQLADNIEKRLNAENIIIRQVNFKKIMEEAPKLQYVYNKAWEKNWGFIPMDDDEFKALTQELKMVTSPDFVYIAEDKGNPVAFIAILPDINQITRKIRNGRLLPFNFLKLINFKKKVTRGRVLTLGLIDGYRLKGIDTVMYARCYKAAKKRGYEEAEASWILENNTMMNRILQNINADPYKTYRIYSLDF</sequence>
<dbReference type="InterPro" id="IPR000182">
    <property type="entry name" value="GNAT_dom"/>
</dbReference>
<organism evidence="2">
    <name type="scientific">hydrothermal vent metagenome</name>
    <dbReference type="NCBI Taxonomy" id="652676"/>
    <lineage>
        <taxon>unclassified sequences</taxon>
        <taxon>metagenomes</taxon>
        <taxon>ecological metagenomes</taxon>
    </lineage>
</organism>
<dbReference type="PANTHER" id="PTHR41368:SF1">
    <property type="entry name" value="PROTEIN YGHO"/>
    <property type="match status" value="1"/>
</dbReference>
<dbReference type="SUPFAM" id="SSF55729">
    <property type="entry name" value="Acyl-CoA N-acyltransferases (Nat)"/>
    <property type="match status" value="1"/>
</dbReference>
<dbReference type="Gene3D" id="3.40.630.30">
    <property type="match status" value="1"/>
</dbReference>
<proteinExistence type="predicted"/>
<evidence type="ECO:0000259" key="1">
    <source>
        <dbReference type="PROSITE" id="PS51186"/>
    </source>
</evidence>
<gene>
    <name evidence="2" type="ORF">MNBD_BACTEROID07-1007</name>
</gene>
<name>A0A3B0UHM3_9ZZZZ</name>